<keyword evidence="2 4" id="KW-0602">Photosynthesis</keyword>
<dbReference type="PANTHER" id="PTHR34939:SF1">
    <property type="entry name" value="PHOTOSYSTEM I REACTION CENTER SUBUNIT III, CHLOROPLASTIC"/>
    <property type="match status" value="1"/>
</dbReference>
<dbReference type="AlphaFoldDB" id="A0A835Q7I2"/>
<evidence type="ECO:0000313" key="5">
    <source>
        <dbReference type="EMBL" id="KAG0467826.1"/>
    </source>
</evidence>
<dbReference type="Gene3D" id="1.10.8.110">
    <property type="entry name" value="Photosystem I PsaF, reaction centre subunit III"/>
    <property type="match status" value="1"/>
</dbReference>
<gene>
    <name evidence="5" type="ORF">HPP92_017154</name>
</gene>
<dbReference type="PANTHER" id="PTHR34939">
    <property type="entry name" value="PHOTOSYSTEM I REACTION CENTER SUBUNIT III, CHLOROPLASTIC"/>
    <property type="match status" value="1"/>
</dbReference>
<proteinExistence type="inferred from homology"/>
<reference evidence="5 6" key="1">
    <citation type="journal article" date="2020" name="Nat. Food">
        <title>A phased Vanilla planifolia genome enables genetic improvement of flavour and production.</title>
        <authorList>
            <person name="Hasing T."/>
            <person name="Tang H."/>
            <person name="Brym M."/>
            <person name="Khazi F."/>
            <person name="Huang T."/>
            <person name="Chambers A.H."/>
        </authorList>
    </citation>
    <scope>NUCLEOTIDE SEQUENCE [LARGE SCALE GENOMIC DNA]</scope>
    <source>
        <tissue evidence="5">Leaf</tissue>
    </source>
</reference>
<name>A0A835Q7I2_VANPL</name>
<evidence type="ECO:0000313" key="6">
    <source>
        <dbReference type="Proteomes" id="UP000639772"/>
    </source>
</evidence>
<keyword evidence="4" id="KW-0150">Chloroplast</keyword>
<protein>
    <recommendedName>
        <fullName evidence="4">Photosystem I reaction center subunit III</fullName>
    </recommendedName>
    <alternativeName>
        <fullName evidence="4">PSI-F</fullName>
    </alternativeName>
</protein>
<comment type="subcellular location">
    <subcellularLocation>
        <location evidence="4">Plastid</location>
        <location evidence="4">Chloroplast thylakoid lumen</location>
    </subcellularLocation>
</comment>
<dbReference type="OrthoDB" id="1920411at2759"/>
<comment type="similarity">
    <text evidence="1 4">Belongs to the PsaF family.</text>
</comment>
<dbReference type="GO" id="GO:0015979">
    <property type="term" value="P:photosynthesis"/>
    <property type="evidence" value="ECO:0007669"/>
    <property type="project" value="UniProtKB-UniRule"/>
</dbReference>
<keyword evidence="3 4" id="KW-0603">Photosystem I</keyword>
<evidence type="ECO:0000256" key="1">
    <source>
        <dbReference type="ARBA" id="ARBA00008386"/>
    </source>
</evidence>
<dbReference type="Proteomes" id="UP000639772">
    <property type="component" value="Chromosome 9"/>
</dbReference>
<dbReference type="GO" id="GO:0009538">
    <property type="term" value="C:photosystem I reaction center"/>
    <property type="evidence" value="ECO:0007669"/>
    <property type="project" value="UniProtKB-UniRule"/>
</dbReference>
<dbReference type="GO" id="GO:0009543">
    <property type="term" value="C:chloroplast thylakoid lumen"/>
    <property type="evidence" value="ECO:0007669"/>
    <property type="project" value="UniProtKB-SubCell"/>
</dbReference>
<dbReference type="SUPFAM" id="SSF81536">
    <property type="entry name" value="Subunit III of photosystem I reaction centre, PsaF"/>
    <property type="match status" value="1"/>
</dbReference>
<evidence type="ECO:0000256" key="4">
    <source>
        <dbReference type="RuleBase" id="RU368107"/>
    </source>
</evidence>
<dbReference type="GO" id="GO:0009535">
    <property type="term" value="C:chloroplast thylakoid membrane"/>
    <property type="evidence" value="ECO:0007669"/>
    <property type="project" value="TreeGrafter"/>
</dbReference>
<organism evidence="5 6">
    <name type="scientific">Vanilla planifolia</name>
    <name type="common">Vanilla</name>
    <dbReference type="NCBI Taxonomy" id="51239"/>
    <lineage>
        <taxon>Eukaryota</taxon>
        <taxon>Viridiplantae</taxon>
        <taxon>Streptophyta</taxon>
        <taxon>Embryophyta</taxon>
        <taxon>Tracheophyta</taxon>
        <taxon>Spermatophyta</taxon>
        <taxon>Magnoliopsida</taxon>
        <taxon>Liliopsida</taxon>
        <taxon>Asparagales</taxon>
        <taxon>Orchidaceae</taxon>
        <taxon>Vanilloideae</taxon>
        <taxon>Vanilleae</taxon>
        <taxon>Vanilla</taxon>
    </lineage>
</organism>
<dbReference type="EMBL" id="JADCNM010000009">
    <property type="protein sequence ID" value="KAG0467826.1"/>
    <property type="molecule type" value="Genomic_DNA"/>
</dbReference>
<dbReference type="Pfam" id="PF02507">
    <property type="entry name" value="PSI_PsaF"/>
    <property type="match status" value="1"/>
</dbReference>
<comment type="caution">
    <text evidence="5">The sequence shown here is derived from an EMBL/GenBank/DDBJ whole genome shotgun (WGS) entry which is preliminary data.</text>
</comment>
<dbReference type="InterPro" id="IPR036577">
    <property type="entry name" value="PSI_PsaF_sf"/>
</dbReference>
<keyword evidence="4" id="KW-0934">Plastid</keyword>
<sequence>MPQTPRNRVTLEEEREARATEYEIMAASLTSITSTALTRPFPLPQAQTPILPLETSVVHLLLLLKVTKQNSCSQDLKTFSTALALSSILLVLCCYLPPRRRQYLWPHPLQRIQGVRQARKRSLKKLESALNNYDPDSAPALAIKATIEKTKRRFDNYNKFGLLCGSDGLPTSSSVATSDTGVNSSSGLIFLYIAGWIGGSAAATS</sequence>
<keyword evidence="4" id="KW-0793">Thylakoid</keyword>
<comment type="function">
    <text evidence="4">Participates in efficiency of electron transfer from plastocyanin to P700 (or cytochrome c553 in algae and cyanobacteria). This plastocyanin-docking protein contributes to the specific association of plastocyanin to PSI.</text>
</comment>
<dbReference type="InterPro" id="IPR003666">
    <property type="entry name" value="PSI_PsaF"/>
</dbReference>
<evidence type="ECO:0000256" key="3">
    <source>
        <dbReference type="ARBA" id="ARBA00022836"/>
    </source>
</evidence>
<accession>A0A835Q7I2</accession>
<evidence type="ECO:0000256" key="2">
    <source>
        <dbReference type="ARBA" id="ARBA00022531"/>
    </source>
</evidence>